<keyword evidence="3" id="KW-1185">Reference proteome</keyword>
<comment type="caution">
    <text evidence="2">The sequence shown here is derived from an EMBL/GenBank/DDBJ whole genome shotgun (WGS) entry which is preliminary data.</text>
</comment>
<keyword evidence="1" id="KW-0175">Coiled coil</keyword>
<reference evidence="3" key="1">
    <citation type="submission" date="2015-07" db="EMBL/GenBank/DDBJ databases">
        <authorList>
            <person name="Teixeira M.M."/>
            <person name="Souza R.C."/>
            <person name="Almeida L.G."/>
            <person name="Vicente V.A."/>
            <person name="de Hoog S."/>
            <person name="Bocca A.L."/>
            <person name="de Almeida S.R."/>
            <person name="Vasconcelos A.T."/>
            <person name="Felipe M.S."/>
        </authorList>
    </citation>
    <scope>NUCLEOTIDE SEQUENCE [LARGE SCALE GENOMIC DNA]</scope>
    <source>
        <strain evidence="3">KSF</strain>
    </source>
</reference>
<evidence type="ECO:0000256" key="1">
    <source>
        <dbReference type="SAM" id="Coils"/>
    </source>
</evidence>
<dbReference type="Proteomes" id="UP000094526">
    <property type="component" value="Unassembled WGS sequence"/>
</dbReference>
<dbReference type="EMBL" id="LGRB01000009">
    <property type="protein sequence ID" value="OCT51399.1"/>
    <property type="molecule type" value="Genomic_DNA"/>
</dbReference>
<dbReference type="VEuPathDB" id="FungiDB:G647_06683"/>
<dbReference type="VEuPathDB" id="FungiDB:CLCR_08423"/>
<proteinExistence type="predicted"/>
<dbReference type="AlphaFoldDB" id="A0A1C1CSC6"/>
<sequence length="461" mass="49735">MGSFDDVGHAFESAATQVADTIQNTAESARGAIAGAATTASTAISGTARTGADTVVQGVVNGTDAALEAMDPERKKRRKRMQQAQQEWSRLDDEANEALKAAQLQAKVGQEYDRVGLNPNTGLEGLTRLAMVLRSHSVEKIRETKMEQGGNMDPSNFHLQVTDESPRGFMDATDSASALFFLVGGLTVQARDVDHREIPTLLAYMASFGEFSSSTIAAQRASASTAQKAINDLEKNVQEQRQEVADHLHMNMKDVRAGIGKAILNTFGASFPDNKWDDFLQSHYTDIQNCNKDIVQNQTSAAIANGIVEQATPIVGNIVDTLASLAALASQLESLNANLNKMKIQVDDMVEVFTTLSESKHFTLSTAGYVKKLGQIGATSFRVDACCSSVAGAMFAQLMRIAITHNNKQCGYPRQYGSKLKTCRKRCSAEWEAALALPLQCSLRPLLTGSSTSTSLLKSRT</sequence>
<evidence type="ECO:0000313" key="2">
    <source>
        <dbReference type="EMBL" id="OCT51399.1"/>
    </source>
</evidence>
<dbReference type="VEuPathDB" id="FungiDB:G647_06684"/>
<gene>
    <name evidence="2" type="ORF">CLCR_08423</name>
</gene>
<name>A0A1C1CSC6_9EURO</name>
<protein>
    <submittedName>
        <fullName evidence="2">Uncharacterized protein</fullName>
    </submittedName>
</protein>
<evidence type="ECO:0000313" key="3">
    <source>
        <dbReference type="Proteomes" id="UP000094526"/>
    </source>
</evidence>
<accession>A0A1C1CSC6</accession>
<dbReference type="OrthoDB" id="10264002at2759"/>
<feature type="coiled-coil region" evidence="1">
    <location>
        <begin position="325"/>
        <end position="352"/>
    </location>
</feature>
<feature type="coiled-coil region" evidence="1">
    <location>
        <begin position="216"/>
        <end position="250"/>
    </location>
</feature>
<organism evidence="2 3">
    <name type="scientific">Cladophialophora carrionii</name>
    <dbReference type="NCBI Taxonomy" id="86049"/>
    <lineage>
        <taxon>Eukaryota</taxon>
        <taxon>Fungi</taxon>
        <taxon>Dikarya</taxon>
        <taxon>Ascomycota</taxon>
        <taxon>Pezizomycotina</taxon>
        <taxon>Eurotiomycetes</taxon>
        <taxon>Chaetothyriomycetidae</taxon>
        <taxon>Chaetothyriales</taxon>
        <taxon>Herpotrichiellaceae</taxon>
        <taxon>Cladophialophora</taxon>
    </lineage>
</organism>